<dbReference type="RefSeq" id="WP_163043556.1">
    <property type="nucleotide sequence ID" value="NZ_JAAAMJ010000004.1"/>
</dbReference>
<dbReference type="AlphaFoldDB" id="A0A6L9MGA6"/>
<proteinExistence type="predicted"/>
<accession>A0A6L9MGA6</accession>
<evidence type="ECO:0000313" key="2">
    <source>
        <dbReference type="EMBL" id="NDV86823.1"/>
    </source>
</evidence>
<feature type="region of interest" description="Disordered" evidence="1">
    <location>
        <begin position="1"/>
        <end position="69"/>
    </location>
</feature>
<gene>
    <name evidence="2" type="ORF">GTW51_08915</name>
</gene>
<organism evidence="2 3">
    <name type="scientific">Aurantimonas aggregata</name>
    <dbReference type="NCBI Taxonomy" id="2047720"/>
    <lineage>
        <taxon>Bacteria</taxon>
        <taxon>Pseudomonadati</taxon>
        <taxon>Pseudomonadota</taxon>
        <taxon>Alphaproteobacteria</taxon>
        <taxon>Hyphomicrobiales</taxon>
        <taxon>Aurantimonadaceae</taxon>
        <taxon>Aurantimonas</taxon>
    </lineage>
</organism>
<comment type="caution">
    <text evidence="2">The sequence shown here is derived from an EMBL/GenBank/DDBJ whole genome shotgun (WGS) entry which is preliminary data.</text>
</comment>
<evidence type="ECO:0000313" key="3">
    <source>
        <dbReference type="Proteomes" id="UP000476332"/>
    </source>
</evidence>
<sequence>MSEISKTKKDGAEYREDRSKIATEDNTSGETETEHVKRKQSKLPNGGRSPEYDEADDSDIAAPSPPTGA</sequence>
<evidence type="ECO:0000256" key="1">
    <source>
        <dbReference type="SAM" id="MobiDB-lite"/>
    </source>
</evidence>
<feature type="compositionally biased region" description="Basic and acidic residues" evidence="1">
    <location>
        <begin position="1"/>
        <end position="23"/>
    </location>
</feature>
<dbReference type="EMBL" id="JAAAMJ010000004">
    <property type="protein sequence ID" value="NDV86823.1"/>
    <property type="molecule type" value="Genomic_DNA"/>
</dbReference>
<reference evidence="2 3" key="1">
    <citation type="submission" date="2020-01" db="EMBL/GenBank/DDBJ databases">
        <title>Genomes of bacteria type strains.</title>
        <authorList>
            <person name="Chen J."/>
            <person name="Zhu S."/>
            <person name="Chen J."/>
        </authorList>
    </citation>
    <scope>NUCLEOTIDE SEQUENCE [LARGE SCALE GENOMIC DNA]</scope>
    <source>
        <strain evidence="2 3">KCTC 52919</strain>
    </source>
</reference>
<name>A0A6L9MGA6_9HYPH</name>
<protein>
    <submittedName>
        <fullName evidence="2">Uncharacterized protein</fullName>
    </submittedName>
</protein>
<keyword evidence="3" id="KW-1185">Reference proteome</keyword>
<dbReference type="Proteomes" id="UP000476332">
    <property type="component" value="Unassembled WGS sequence"/>
</dbReference>